<reference evidence="6 7" key="1">
    <citation type="submission" date="2019-09" db="EMBL/GenBank/DDBJ databases">
        <title>Bird 10,000 Genomes (B10K) Project - Family phase.</title>
        <authorList>
            <person name="Zhang G."/>
        </authorList>
    </citation>
    <scope>NUCLEOTIDE SEQUENCE [LARGE SCALE GENOMIC DNA]</scope>
    <source>
        <strain evidence="6">B10K-CU-031-13</strain>
        <tissue evidence="6">Muscle</tissue>
    </source>
</reference>
<sequence>MDSLLFLCARRVVSGSSLPAVPPHLYPVLFRAAFLDGRAQALRALVAEWPFSLLSLQRTVGGRDLLRPRCSKLCLQTVIGAVVEQLRTDPDEPGPPASRCRLRVLDVTGLPDDAAGRSPDGMSVWSGTVALAKACVEVSKHHRECREFQKRGAKRHKGRSGAGTAAASPRPAGVDVHADFFVNRTSYGILRDALQTGNAGPLRLRCREFQAEKLSVDGIVSLLKSLEPCGVRRVDLRFRNLGLTGLSVVLLHLSQFPDLRSLKLQYSNVDVRRATPELVLGIRCLARELGKLPSLKELNLGSSRLSGNLRQVLCELQAPLESLELAFCSLLPADFAFLSQSFHAPALKRLDLSGHDFSQSLLQPLRQLLEETSASLLHLDLMECRLTDSHLDSLLASLRRCSRLQFLGLFGNSLSTAGLKDLLWKTVELPELRLVVYPVPVDCYKPGLHQRRSGSRWILEERLDRERLGAASAELGRLLESSGRADVVWTYNPYGHGALDYFSL</sequence>
<dbReference type="InterPro" id="IPR050694">
    <property type="entry name" value="LRRC14/PRAME"/>
</dbReference>
<protein>
    <submittedName>
        <fullName evidence="6">LRC14 protein</fullName>
    </submittedName>
</protein>
<gene>
    <name evidence="6" type="primary">Lrrc14_0</name>
    <name evidence="6" type="ORF">TACRUB_R15128</name>
</gene>
<feature type="non-terminal residue" evidence="6">
    <location>
        <position position="1"/>
    </location>
</feature>
<comment type="subcellular location">
    <subcellularLocation>
        <location evidence="1">Cytoplasm</location>
    </subcellularLocation>
</comment>
<feature type="non-terminal residue" evidence="6">
    <location>
        <position position="504"/>
    </location>
</feature>
<proteinExistence type="predicted"/>
<dbReference type="Proteomes" id="UP000540952">
    <property type="component" value="Unassembled WGS sequence"/>
</dbReference>
<evidence type="ECO:0000256" key="5">
    <source>
        <dbReference type="SAM" id="MobiDB-lite"/>
    </source>
</evidence>
<dbReference type="AlphaFoldDB" id="A0A7K4X0Z3"/>
<dbReference type="InterPro" id="IPR032675">
    <property type="entry name" value="LRR_dom_sf"/>
</dbReference>
<evidence type="ECO:0000313" key="6">
    <source>
        <dbReference type="EMBL" id="NWR40631.1"/>
    </source>
</evidence>
<evidence type="ECO:0000256" key="2">
    <source>
        <dbReference type="ARBA" id="ARBA00022490"/>
    </source>
</evidence>
<keyword evidence="3" id="KW-0433">Leucine-rich repeat</keyword>
<evidence type="ECO:0000313" key="7">
    <source>
        <dbReference type="Proteomes" id="UP000540952"/>
    </source>
</evidence>
<feature type="region of interest" description="Disordered" evidence="5">
    <location>
        <begin position="149"/>
        <end position="171"/>
    </location>
</feature>
<dbReference type="SUPFAM" id="SSF52047">
    <property type="entry name" value="RNI-like"/>
    <property type="match status" value="1"/>
</dbReference>
<keyword evidence="7" id="KW-1185">Reference proteome</keyword>
<keyword evidence="4" id="KW-0677">Repeat</keyword>
<accession>A0A7K4X0Z3</accession>
<evidence type="ECO:0000256" key="3">
    <source>
        <dbReference type="ARBA" id="ARBA00022614"/>
    </source>
</evidence>
<dbReference type="Gene3D" id="3.80.10.10">
    <property type="entry name" value="Ribonuclease Inhibitor"/>
    <property type="match status" value="1"/>
</dbReference>
<dbReference type="PANTHER" id="PTHR14224">
    <property type="entry name" value="SIMILAR TO PREFERENTIALLY EXPRESSED ANTIGEN IN MELANOMA-LIKE 3"/>
    <property type="match status" value="1"/>
</dbReference>
<evidence type="ECO:0000256" key="4">
    <source>
        <dbReference type="ARBA" id="ARBA00022737"/>
    </source>
</evidence>
<keyword evidence="2" id="KW-0963">Cytoplasm</keyword>
<dbReference type="EMBL" id="VZRD01001660">
    <property type="protein sequence ID" value="NWR40631.1"/>
    <property type="molecule type" value="Genomic_DNA"/>
</dbReference>
<dbReference type="PANTHER" id="PTHR14224:SF9">
    <property type="entry name" value="LEUCINE-RICH REPEAT-CONTAINING PROTEIN 14"/>
    <property type="match status" value="1"/>
</dbReference>
<evidence type="ECO:0000256" key="1">
    <source>
        <dbReference type="ARBA" id="ARBA00004496"/>
    </source>
</evidence>
<name>A0A7K4X0Z3_9TYRA</name>
<dbReference type="GO" id="GO:0005737">
    <property type="term" value="C:cytoplasm"/>
    <property type="evidence" value="ECO:0007669"/>
    <property type="project" value="UniProtKB-SubCell"/>
</dbReference>
<organism evidence="6 7">
    <name type="scientific">Tachuris rubrigastra</name>
    <dbReference type="NCBI Taxonomy" id="495162"/>
    <lineage>
        <taxon>Eukaryota</taxon>
        <taxon>Metazoa</taxon>
        <taxon>Chordata</taxon>
        <taxon>Craniata</taxon>
        <taxon>Vertebrata</taxon>
        <taxon>Euteleostomi</taxon>
        <taxon>Archelosauria</taxon>
        <taxon>Archosauria</taxon>
        <taxon>Dinosauria</taxon>
        <taxon>Saurischia</taxon>
        <taxon>Theropoda</taxon>
        <taxon>Coelurosauria</taxon>
        <taxon>Aves</taxon>
        <taxon>Neognathae</taxon>
        <taxon>Neoaves</taxon>
        <taxon>Telluraves</taxon>
        <taxon>Australaves</taxon>
        <taxon>Passeriformes</taxon>
        <taxon>Tyrannidae</taxon>
        <taxon>Tachuris</taxon>
    </lineage>
</organism>
<comment type="caution">
    <text evidence="6">The sequence shown here is derived from an EMBL/GenBank/DDBJ whole genome shotgun (WGS) entry which is preliminary data.</text>
</comment>